<dbReference type="RefSeq" id="WP_189446966.1">
    <property type="nucleotide sequence ID" value="NZ_BMXY01000001.1"/>
</dbReference>
<dbReference type="EMBL" id="BMXY01000001">
    <property type="protein sequence ID" value="GGZ56083.1"/>
    <property type="molecule type" value="Genomic_DNA"/>
</dbReference>
<proteinExistence type="predicted"/>
<dbReference type="Proteomes" id="UP000643403">
    <property type="component" value="Unassembled WGS sequence"/>
</dbReference>
<comment type="caution">
    <text evidence="1">The sequence shown here is derived from an EMBL/GenBank/DDBJ whole genome shotgun (WGS) entry which is preliminary data.</text>
</comment>
<name>A0ABQ3BVN0_9GAMM</name>
<sequence>MNRHPDLRYRRTENMVECRLRGARIAYASAMKDGRWQLRCHGDDYPSWHDDYESCLKEMAYWARKYAWAQVRR</sequence>
<accession>A0ABQ3BVN0</accession>
<reference evidence="2" key="1">
    <citation type="journal article" date="2019" name="Int. J. Syst. Evol. Microbiol.">
        <title>The Global Catalogue of Microorganisms (GCM) 10K type strain sequencing project: providing services to taxonomists for standard genome sequencing and annotation.</title>
        <authorList>
            <consortium name="The Broad Institute Genomics Platform"/>
            <consortium name="The Broad Institute Genome Sequencing Center for Infectious Disease"/>
            <person name="Wu L."/>
            <person name="Ma J."/>
        </authorList>
    </citation>
    <scope>NUCLEOTIDE SEQUENCE [LARGE SCALE GENOMIC DNA]</scope>
    <source>
        <strain evidence="2">KCTC 22558</strain>
    </source>
</reference>
<organism evidence="1 2">
    <name type="scientific">Cognatilysobacter xinjiangensis</name>
    <dbReference type="NCBI Taxonomy" id="546892"/>
    <lineage>
        <taxon>Bacteria</taxon>
        <taxon>Pseudomonadati</taxon>
        <taxon>Pseudomonadota</taxon>
        <taxon>Gammaproteobacteria</taxon>
        <taxon>Lysobacterales</taxon>
        <taxon>Lysobacteraceae</taxon>
        <taxon>Cognatilysobacter</taxon>
    </lineage>
</organism>
<protein>
    <submittedName>
        <fullName evidence="1">Uncharacterized protein</fullName>
    </submittedName>
</protein>
<evidence type="ECO:0000313" key="1">
    <source>
        <dbReference type="EMBL" id="GGZ56083.1"/>
    </source>
</evidence>
<evidence type="ECO:0000313" key="2">
    <source>
        <dbReference type="Proteomes" id="UP000643403"/>
    </source>
</evidence>
<gene>
    <name evidence="1" type="ORF">GCM10008101_06870</name>
</gene>
<keyword evidence="2" id="KW-1185">Reference proteome</keyword>